<protein>
    <submittedName>
        <fullName evidence="1">Uncharacterized protein</fullName>
    </submittedName>
</protein>
<evidence type="ECO:0000313" key="1">
    <source>
        <dbReference type="EMBL" id="KKK84142.1"/>
    </source>
</evidence>
<proteinExistence type="predicted"/>
<dbReference type="EMBL" id="LAZR01051903">
    <property type="protein sequence ID" value="KKK84142.1"/>
    <property type="molecule type" value="Genomic_DNA"/>
</dbReference>
<name>A0A0F8YRU7_9ZZZZ</name>
<dbReference type="AlphaFoldDB" id="A0A0F8YRU7"/>
<reference evidence="1" key="1">
    <citation type="journal article" date="2015" name="Nature">
        <title>Complex archaea that bridge the gap between prokaryotes and eukaryotes.</title>
        <authorList>
            <person name="Spang A."/>
            <person name="Saw J.H."/>
            <person name="Jorgensen S.L."/>
            <person name="Zaremba-Niedzwiedzka K."/>
            <person name="Martijn J."/>
            <person name="Lind A.E."/>
            <person name="van Eijk R."/>
            <person name="Schleper C."/>
            <person name="Guy L."/>
            <person name="Ettema T.J."/>
        </authorList>
    </citation>
    <scope>NUCLEOTIDE SEQUENCE</scope>
</reference>
<comment type="caution">
    <text evidence="1">The sequence shown here is derived from an EMBL/GenBank/DDBJ whole genome shotgun (WGS) entry which is preliminary data.</text>
</comment>
<gene>
    <name evidence="1" type="ORF">LCGC14_2786310</name>
</gene>
<organism evidence="1">
    <name type="scientific">marine sediment metagenome</name>
    <dbReference type="NCBI Taxonomy" id="412755"/>
    <lineage>
        <taxon>unclassified sequences</taxon>
        <taxon>metagenomes</taxon>
        <taxon>ecological metagenomes</taxon>
    </lineage>
</organism>
<accession>A0A0F8YRU7</accession>
<sequence length="63" mass="7709">MTNDELERLFYRQTEHIKIGKDYSNYEHKEYLRPEIPLIFAGLMETAYFITVRRGKYDVWGVY</sequence>